<evidence type="ECO:0000313" key="2">
    <source>
        <dbReference type="EMBL" id="CCE78688.1"/>
    </source>
</evidence>
<feature type="transmembrane region" description="Helical" evidence="1">
    <location>
        <begin position="52"/>
        <end position="71"/>
    </location>
</feature>
<keyword evidence="1" id="KW-1133">Transmembrane helix</keyword>
<dbReference type="HOGENOM" id="CLU_2121951_0_0_1"/>
<keyword evidence="3" id="KW-1185">Reference proteome</keyword>
<name>G8YPV3_PICSO</name>
<proteinExistence type="predicted"/>
<keyword evidence="1" id="KW-0472">Membrane</keyword>
<protein>
    <submittedName>
        <fullName evidence="2">Piso0_000716 protein</fullName>
    </submittedName>
</protein>
<sequence length="115" mass="13310">MNTQQFAATKHLRAQSSMLRQLHTSRYLMNNVKRNFPRNTYLDIFIKDAPKMVGALVSVGLLTLFVPYTYLKMSNWYYNVPNEPTSAVILGKNRVPEVSIPQTYVHRDMPSDDDE</sequence>
<reference evidence="2 3" key="1">
    <citation type="journal article" date="2012" name="G3 (Bethesda)">
        <title>Pichia sorbitophila, an interspecies yeast hybrid reveals early steps of genome resolution following polyploidization.</title>
        <authorList>
            <person name="Leh Louis V."/>
            <person name="Despons L."/>
            <person name="Friedrich A."/>
            <person name="Martin T."/>
            <person name="Durrens P."/>
            <person name="Casaregola S."/>
            <person name="Neuveglise C."/>
            <person name="Fairhead C."/>
            <person name="Marck C."/>
            <person name="Cruz J.A."/>
            <person name="Straub M.L."/>
            <person name="Kugler V."/>
            <person name="Sacerdot C."/>
            <person name="Uzunov Z."/>
            <person name="Thierry A."/>
            <person name="Weiss S."/>
            <person name="Bleykasten C."/>
            <person name="De Montigny J."/>
            <person name="Jacques N."/>
            <person name="Jung P."/>
            <person name="Lemaire M."/>
            <person name="Mallet S."/>
            <person name="Morel G."/>
            <person name="Richard G.F."/>
            <person name="Sarkar A."/>
            <person name="Savel G."/>
            <person name="Schacherer J."/>
            <person name="Seret M.L."/>
            <person name="Talla E."/>
            <person name="Samson G."/>
            <person name="Jubin C."/>
            <person name="Poulain J."/>
            <person name="Vacherie B."/>
            <person name="Barbe V."/>
            <person name="Pelletier E."/>
            <person name="Sherman D.J."/>
            <person name="Westhof E."/>
            <person name="Weissenbach J."/>
            <person name="Baret P.V."/>
            <person name="Wincker P."/>
            <person name="Gaillardin C."/>
            <person name="Dujon B."/>
            <person name="Souciet J.L."/>
        </authorList>
    </citation>
    <scope>NUCLEOTIDE SEQUENCE [LARGE SCALE GENOMIC DNA]</scope>
    <source>
        <strain evidence="3">ATCC MYA-4447 / BCRC 22081 / CBS 7064 / NBRC 10061 / NRRL Y-12695</strain>
    </source>
</reference>
<accession>G8YPV3</accession>
<evidence type="ECO:0000313" key="3">
    <source>
        <dbReference type="Proteomes" id="UP000005222"/>
    </source>
</evidence>
<evidence type="ECO:0000256" key="1">
    <source>
        <dbReference type="SAM" id="Phobius"/>
    </source>
</evidence>
<organism evidence="2 3">
    <name type="scientific">Pichia sorbitophila (strain ATCC MYA-4447 / BCRC 22081 / CBS 7064 / NBRC 10061 / NRRL Y-12695)</name>
    <name type="common">Hybrid yeast</name>
    <dbReference type="NCBI Taxonomy" id="559304"/>
    <lineage>
        <taxon>Eukaryota</taxon>
        <taxon>Fungi</taxon>
        <taxon>Dikarya</taxon>
        <taxon>Ascomycota</taxon>
        <taxon>Saccharomycotina</taxon>
        <taxon>Pichiomycetes</taxon>
        <taxon>Debaryomycetaceae</taxon>
        <taxon>Millerozyma</taxon>
    </lineage>
</organism>
<dbReference type="Proteomes" id="UP000005222">
    <property type="component" value="Chromosome D"/>
</dbReference>
<keyword evidence="1" id="KW-0812">Transmembrane</keyword>
<dbReference type="AlphaFoldDB" id="G8YPV3"/>
<dbReference type="InParanoid" id="G8YPV3"/>
<gene>
    <name evidence="2" type="primary">Piso0_000716</name>
    <name evidence="2" type="ORF">GNLVRS01_PISO0D02555g</name>
</gene>
<dbReference type="EMBL" id="FO082056">
    <property type="protein sequence ID" value="CCE78688.1"/>
    <property type="molecule type" value="Genomic_DNA"/>
</dbReference>